<dbReference type="EMBL" id="CACTIH010003897">
    <property type="protein sequence ID" value="CAA2986984.1"/>
    <property type="molecule type" value="Genomic_DNA"/>
</dbReference>
<evidence type="ECO:0000256" key="1">
    <source>
        <dbReference type="SAM" id="MobiDB-lite"/>
    </source>
</evidence>
<feature type="compositionally biased region" description="Basic and acidic residues" evidence="1">
    <location>
        <begin position="49"/>
        <end position="70"/>
    </location>
</feature>
<name>A0A8S0S368_OLEEU</name>
<evidence type="ECO:0000313" key="3">
    <source>
        <dbReference type="Proteomes" id="UP000594638"/>
    </source>
</evidence>
<comment type="caution">
    <text evidence="2">The sequence shown here is derived from an EMBL/GenBank/DDBJ whole genome shotgun (WGS) entry which is preliminary data.</text>
</comment>
<reference evidence="2 3" key="1">
    <citation type="submission" date="2019-12" db="EMBL/GenBank/DDBJ databases">
        <authorList>
            <person name="Alioto T."/>
            <person name="Alioto T."/>
            <person name="Gomez Garrido J."/>
        </authorList>
    </citation>
    <scope>NUCLEOTIDE SEQUENCE [LARGE SCALE GENOMIC DNA]</scope>
</reference>
<feature type="region of interest" description="Disordered" evidence="1">
    <location>
        <begin position="37"/>
        <end position="75"/>
    </location>
</feature>
<keyword evidence="3" id="KW-1185">Reference proteome</keyword>
<proteinExistence type="predicted"/>
<dbReference type="Proteomes" id="UP000594638">
    <property type="component" value="Unassembled WGS sequence"/>
</dbReference>
<dbReference type="Gramene" id="OE9A013189T1">
    <property type="protein sequence ID" value="OE9A013189C1"/>
    <property type="gene ID" value="OE9A013189"/>
</dbReference>
<dbReference type="AlphaFoldDB" id="A0A8S0S368"/>
<evidence type="ECO:0000313" key="2">
    <source>
        <dbReference type="EMBL" id="CAA2986984.1"/>
    </source>
</evidence>
<gene>
    <name evidence="2" type="ORF">OLEA9_A013189</name>
</gene>
<protein>
    <submittedName>
        <fullName evidence="2">Uncharacterized protein</fullName>
    </submittedName>
</protein>
<organism evidence="2 3">
    <name type="scientific">Olea europaea subsp. europaea</name>
    <dbReference type="NCBI Taxonomy" id="158383"/>
    <lineage>
        <taxon>Eukaryota</taxon>
        <taxon>Viridiplantae</taxon>
        <taxon>Streptophyta</taxon>
        <taxon>Embryophyta</taxon>
        <taxon>Tracheophyta</taxon>
        <taxon>Spermatophyta</taxon>
        <taxon>Magnoliopsida</taxon>
        <taxon>eudicotyledons</taxon>
        <taxon>Gunneridae</taxon>
        <taxon>Pentapetalae</taxon>
        <taxon>asterids</taxon>
        <taxon>lamiids</taxon>
        <taxon>Lamiales</taxon>
        <taxon>Oleaceae</taxon>
        <taxon>Oleeae</taxon>
        <taxon>Olea</taxon>
    </lineage>
</organism>
<sequence>MRLFMTHFLVPTKEQHEWKEYVKLDMFFKRLIEEKKKKALSSGSTTYKNQRDELDRLSKLNPPERKERQGGRRKLSLLKARKRRDKYSSYVETYNAVDMVEARLAMQAWSQGFFVNAQVDMKGLQRANMEFECRATETIVVPKK</sequence>
<accession>A0A8S0S368</accession>